<organism evidence="1 2">
    <name type="scientific">Chondrus crispus</name>
    <name type="common">Carrageen Irish moss</name>
    <name type="synonym">Polymorpha crispa</name>
    <dbReference type="NCBI Taxonomy" id="2769"/>
    <lineage>
        <taxon>Eukaryota</taxon>
        <taxon>Rhodophyta</taxon>
        <taxon>Florideophyceae</taxon>
        <taxon>Rhodymeniophycidae</taxon>
        <taxon>Gigartinales</taxon>
        <taxon>Gigartinaceae</taxon>
        <taxon>Chondrus</taxon>
    </lineage>
</organism>
<proteinExistence type="predicted"/>
<gene>
    <name evidence="1" type="ORF">CHC_T00003578001</name>
</gene>
<dbReference type="Gramene" id="CDF35151">
    <property type="protein sequence ID" value="CDF35151"/>
    <property type="gene ID" value="CHC_T00003578001"/>
</dbReference>
<dbReference type="Proteomes" id="UP000012073">
    <property type="component" value="Unassembled WGS sequence"/>
</dbReference>
<evidence type="ECO:0000313" key="1">
    <source>
        <dbReference type="EMBL" id="CDF35151.1"/>
    </source>
</evidence>
<dbReference type="GeneID" id="17322687"/>
<reference evidence="2" key="1">
    <citation type="journal article" date="2013" name="Proc. Natl. Acad. Sci. U.S.A.">
        <title>Genome structure and metabolic features in the red seaweed Chondrus crispus shed light on evolution of the Archaeplastida.</title>
        <authorList>
            <person name="Collen J."/>
            <person name="Porcel B."/>
            <person name="Carre W."/>
            <person name="Ball S.G."/>
            <person name="Chaparro C."/>
            <person name="Tonon T."/>
            <person name="Barbeyron T."/>
            <person name="Michel G."/>
            <person name="Noel B."/>
            <person name="Valentin K."/>
            <person name="Elias M."/>
            <person name="Artiguenave F."/>
            <person name="Arun A."/>
            <person name="Aury J.M."/>
            <person name="Barbosa-Neto J.F."/>
            <person name="Bothwell J.H."/>
            <person name="Bouget F.Y."/>
            <person name="Brillet L."/>
            <person name="Cabello-Hurtado F."/>
            <person name="Capella-Gutierrez S."/>
            <person name="Charrier B."/>
            <person name="Cladiere L."/>
            <person name="Cock J.M."/>
            <person name="Coelho S.M."/>
            <person name="Colleoni C."/>
            <person name="Czjzek M."/>
            <person name="Da Silva C."/>
            <person name="Delage L."/>
            <person name="Denoeud F."/>
            <person name="Deschamps P."/>
            <person name="Dittami S.M."/>
            <person name="Gabaldon T."/>
            <person name="Gachon C.M."/>
            <person name="Groisillier A."/>
            <person name="Herve C."/>
            <person name="Jabbari K."/>
            <person name="Katinka M."/>
            <person name="Kloareg B."/>
            <person name="Kowalczyk N."/>
            <person name="Labadie K."/>
            <person name="Leblanc C."/>
            <person name="Lopez P.J."/>
            <person name="McLachlan D.H."/>
            <person name="Meslet-Cladiere L."/>
            <person name="Moustafa A."/>
            <person name="Nehr Z."/>
            <person name="Nyvall Collen P."/>
            <person name="Panaud O."/>
            <person name="Partensky F."/>
            <person name="Poulain J."/>
            <person name="Rensing S.A."/>
            <person name="Rousvoal S."/>
            <person name="Samson G."/>
            <person name="Symeonidi A."/>
            <person name="Weissenbach J."/>
            <person name="Zambounis A."/>
            <person name="Wincker P."/>
            <person name="Boyen C."/>
        </authorList>
    </citation>
    <scope>NUCLEOTIDE SEQUENCE [LARGE SCALE GENOMIC DNA]</scope>
    <source>
        <strain evidence="2">cv. Stackhouse</strain>
    </source>
</reference>
<dbReference type="AlphaFoldDB" id="R7QCJ7"/>
<dbReference type="EMBL" id="HG001719">
    <property type="protein sequence ID" value="CDF35151.1"/>
    <property type="molecule type" value="Genomic_DNA"/>
</dbReference>
<evidence type="ECO:0000313" key="2">
    <source>
        <dbReference type="Proteomes" id="UP000012073"/>
    </source>
</evidence>
<dbReference type="RefSeq" id="XP_005714970.1">
    <property type="nucleotide sequence ID" value="XM_005714913.1"/>
</dbReference>
<keyword evidence="2" id="KW-1185">Reference proteome</keyword>
<name>R7QCJ7_CHOCR</name>
<sequence>MSHRVDCCEGWIDWGNDCRHGFEESWCFRAFKFHGGVSVLGLVRLLQC</sequence>
<protein>
    <submittedName>
        <fullName evidence="1">Uncharacterized protein</fullName>
    </submittedName>
</protein>
<dbReference type="KEGG" id="ccp:CHC_T00003578001"/>
<accession>R7QCJ7</accession>